<protein>
    <submittedName>
        <fullName evidence="1">Uncharacterized protein</fullName>
    </submittedName>
</protein>
<evidence type="ECO:0000313" key="1">
    <source>
        <dbReference type="EMBL" id="MBO0132269.1"/>
    </source>
</evidence>
<dbReference type="Proteomes" id="UP000664699">
    <property type="component" value="Unassembled WGS sequence"/>
</dbReference>
<reference evidence="1 2" key="1">
    <citation type="submission" date="2021-03" db="EMBL/GenBank/DDBJ databases">
        <title>Whole genome sequence of Agrobacterium sp. strain Rnr.</title>
        <authorList>
            <person name="Mafakheri H."/>
            <person name="Taghavi S.M."/>
            <person name="Nemanja K."/>
            <person name="Osdaghi E."/>
        </authorList>
    </citation>
    <scope>NUCLEOTIDE SEQUENCE [LARGE SCALE GENOMIC DNA]</scope>
    <source>
        <strain evidence="1 2">Rnr</strain>
    </source>
</reference>
<sequence length="56" mass="6571">MKINRSRKADQLQITMIDVNWIDVFHDARDHGIRLQEEVDTFEAHEALVATINRLP</sequence>
<accession>A0ABS3EJW7</accession>
<dbReference type="EMBL" id="JAFLNA010000008">
    <property type="protein sequence ID" value="MBO0132269.1"/>
    <property type="molecule type" value="Genomic_DNA"/>
</dbReference>
<name>A0ABS3EJW7_9HYPH</name>
<comment type="caution">
    <text evidence="1">The sequence shown here is derived from an EMBL/GenBank/DDBJ whole genome shotgun (WGS) entry which is preliminary data.</text>
</comment>
<keyword evidence="2" id="KW-1185">Reference proteome</keyword>
<proteinExistence type="predicted"/>
<organism evidence="1 2">
    <name type="scientific">Agrobacterium burrii</name>
    <dbReference type="NCBI Taxonomy" id="2815339"/>
    <lineage>
        <taxon>Bacteria</taxon>
        <taxon>Pseudomonadati</taxon>
        <taxon>Pseudomonadota</taxon>
        <taxon>Alphaproteobacteria</taxon>
        <taxon>Hyphomicrobiales</taxon>
        <taxon>Rhizobiaceae</taxon>
        <taxon>Rhizobium/Agrobacterium group</taxon>
        <taxon>Agrobacterium</taxon>
        <taxon>Agrobacterium tumefaciens complex</taxon>
    </lineage>
</organism>
<gene>
    <name evidence="1" type="ORF">JZX89_16160</name>
</gene>
<evidence type="ECO:0000313" key="2">
    <source>
        <dbReference type="Proteomes" id="UP000664699"/>
    </source>
</evidence>